<dbReference type="CDD" id="cd00400">
    <property type="entry name" value="Voltage_gated_ClC"/>
    <property type="match status" value="1"/>
</dbReference>
<dbReference type="Pfam" id="PF00654">
    <property type="entry name" value="Voltage_CLC"/>
    <property type="match status" value="1"/>
</dbReference>
<reference evidence="14" key="1">
    <citation type="journal article" date="2019" name="Int. J. Syst. Evol. Microbiol.">
        <title>The Global Catalogue of Microorganisms (GCM) 10K type strain sequencing project: providing services to taxonomists for standard genome sequencing and annotation.</title>
        <authorList>
            <consortium name="The Broad Institute Genomics Platform"/>
            <consortium name="The Broad Institute Genome Sequencing Center for Infectious Disease"/>
            <person name="Wu L."/>
            <person name="Ma J."/>
        </authorList>
    </citation>
    <scope>NUCLEOTIDE SEQUENCE [LARGE SCALE GENOMIC DNA]</scope>
    <source>
        <strain evidence="14">JCM 4087</strain>
    </source>
</reference>
<feature type="transmembrane region" description="Helical" evidence="11">
    <location>
        <begin position="257"/>
        <end position="274"/>
    </location>
</feature>
<feature type="domain" description="CBS" evidence="12">
    <location>
        <begin position="490"/>
        <end position="547"/>
    </location>
</feature>
<evidence type="ECO:0000256" key="9">
    <source>
        <dbReference type="ARBA" id="ARBA00023303"/>
    </source>
</evidence>
<dbReference type="PRINTS" id="PR00762">
    <property type="entry name" value="CLCHANNEL"/>
</dbReference>
<proteinExistence type="predicted"/>
<evidence type="ECO:0000256" key="7">
    <source>
        <dbReference type="ARBA" id="ARBA00023173"/>
    </source>
</evidence>
<feature type="transmembrane region" description="Helical" evidence="11">
    <location>
        <begin position="217"/>
        <end position="237"/>
    </location>
</feature>
<evidence type="ECO:0000256" key="3">
    <source>
        <dbReference type="ARBA" id="ARBA00022692"/>
    </source>
</evidence>
<dbReference type="PANTHER" id="PTHR43427:SF6">
    <property type="entry name" value="CHLORIDE CHANNEL PROTEIN CLC-E"/>
    <property type="match status" value="1"/>
</dbReference>
<evidence type="ECO:0000256" key="6">
    <source>
        <dbReference type="ARBA" id="ARBA00023136"/>
    </source>
</evidence>
<evidence type="ECO:0000256" key="11">
    <source>
        <dbReference type="SAM" id="Phobius"/>
    </source>
</evidence>
<dbReference type="InterPro" id="IPR000644">
    <property type="entry name" value="CBS_dom"/>
</dbReference>
<evidence type="ECO:0000256" key="1">
    <source>
        <dbReference type="ARBA" id="ARBA00004141"/>
    </source>
</evidence>
<comment type="caution">
    <text evidence="13">The sequence shown here is derived from an EMBL/GenBank/DDBJ whole genome shotgun (WGS) entry which is preliminary data.</text>
</comment>
<gene>
    <name evidence="13" type="ORF">ACFPT7_08135</name>
</gene>
<dbReference type="InterPro" id="IPR001807">
    <property type="entry name" value="ClC"/>
</dbReference>
<evidence type="ECO:0000313" key="13">
    <source>
        <dbReference type="EMBL" id="MFC5862259.1"/>
    </source>
</evidence>
<evidence type="ECO:0000313" key="14">
    <source>
        <dbReference type="Proteomes" id="UP001596091"/>
    </source>
</evidence>
<accession>A0ABW1EE55</accession>
<feature type="transmembrane region" description="Helical" evidence="11">
    <location>
        <begin position="142"/>
        <end position="167"/>
    </location>
</feature>
<keyword evidence="10" id="KW-0129">CBS domain</keyword>
<keyword evidence="4 11" id="KW-1133">Transmembrane helix</keyword>
<evidence type="ECO:0000256" key="10">
    <source>
        <dbReference type="PROSITE-ProRule" id="PRU00703"/>
    </source>
</evidence>
<keyword evidence="2" id="KW-0813">Transport</keyword>
<feature type="transmembrane region" description="Helical" evidence="11">
    <location>
        <begin position="380"/>
        <end position="400"/>
    </location>
</feature>
<protein>
    <submittedName>
        <fullName evidence="13">Chloride channel protein</fullName>
    </submittedName>
</protein>
<dbReference type="InterPro" id="IPR014743">
    <property type="entry name" value="Cl-channel_core"/>
</dbReference>
<keyword evidence="8" id="KW-0868">Chloride</keyword>
<dbReference type="SUPFAM" id="SSF81340">
    <property type="entry name" value="Clc chloride channel"/>
    <property type="match status" value="1"/>
</dbReference>
<evidence type="ECO:0000256" key="8">
    <source>
        <dbReference type="ARBA" id="ARBA00023214"/>
    </source>
</evidence>
<dbReference type="CDD" id="cd02205">
    <property type="entry name" value="CBS_pair_SF"/>
    <property type="match status" value="1"/>
</dbReference>
<feature type="transmembrane region" description="Helical" evidence="11">
    <location>
        <begin position="323"/>
        <end position="342"/>
    </location>
</feature>
<dbReference type="InterPro" id="IPR050368">
    <property type="entry name" value="ClC-type_chloride_channel"/>
</dbReference>
<feature type="transmembrane region" description="Helical" evidence="11">
    <location>
        <begin position="349"/>
        <end position="374"/>
    </location>
</feature>
<dbReference type="InterPro" id="IPR046342">
    <property type="entry name" value="CBS_dom_sf"/>
</dbReference>
<feature type="transmembrane region" description="Helical" evidence="11">
    <location>
        <begin position="295"/>
        <end position="317"/>
    </location>
</feature>
<keyword evidence="5" id="KW-0406">Ion transport</keyword>
<dbReference type="PANTHER" id="PTHR43427">
    <property type="entry name" value="CHLORIDE CHANNEL PROTEIN CLC-E"/>
    <property type="match status" value="1"/>
</dbReference>
<dbReference type="Pfam" id="PF00571">
    <property type="entry name" value="CBS"/>
    <property type="match status" value="2"/>
</dbReference>
<dbReference type="EMBL" id="JBHSPH010000002">
    <property type="protein sequence ID" value="MFC5862259.1"/>
    <property type="molecule type" value="Genomic_DNA"/>
</dbReference>
<keyword evidence="6 11" id="KW-0472">Membrane</keyword>
<evidence type="ECO:0000256" key="4">
    <source>
        <dbReference type="ARBA" id="ARBA00022989"/>
    </source>
</evidence>
<dbReference type="SUPFAM" id="SSF54631">
    <property type="entry name" value="CBS-domain pair"/>
    <property type="match status" value="1"/>
</dbReference>
<keyword evidence="3 11" id="KW-0812">Transmembrane</keyword>
<evidence type="ECO:0000256" key="5">
    <source>
        <dbReference type="ARBA" id="ARBA00023065"/>
    </source>
</evidence>
<dbReference type="Proteomes" id="UP001596091">
    <property type="component" value="Unassembled WGS sequence"/>
</dbReference>
<dbReference type="Gene3D" id="1.10.3080.10">
    <property type="entry name" value="Clc chloride channel"/>
    <property type="match status" value="1"/>
</dbReference>
<sequence>MARHVFLVAAPFGVIVGAAIAGYDFVVNELLWKTCTEHLSEFALCFLPIVAMLLTGIIMSLFRVKSSSMADEVVRAYHRPDQQMEYKAALPKLTASVATMGFGASAGMEGASKWLGGTITSYLQRKINSSPRLQFLRAKSEITLMVGAAAGIAAIFRAPLTGAIMGIESPYKHDLAHEALIPGLVASATSYATFSFLRPATPYFPIEFTYHIHIRDLLLCLPVGILGGLASHLFLALLARMKKRYSRWTAPRVVKNLLGGILLCCIALLTLHVVHSPATLQAGLPVANALLNGKYVLWACLFLFAVKLVATVITFGMGGVGGLFVPSATIGAALGAACDAMFHPSQPGLFTLIGIAAFTGASYNSLLFAAVFVAEATGSPALVVPGLIASSAAFLVAAGISNSEAQREHRITDEGKLSTMPCSKWMTRRIVVASPTETLAHFHDRAVLEHTFDELPVVAKDGTYLGIAAMKSLRMVPQEKWASLPVTSIIDRQARTVCAYHSMKIVEQELAHGSHDYVPVVDPATDHLIGILSARDVLRARMRVDDAARARQAALPKAGLQTIINTKETQ</sequence>
<feature type="transmembrane region" description="Helical" evidence="11">
    <location>
        <begin position="40"/>
        <end position="62"/>
    </location>
</feature>
<dbReference type="PROSITE" id="PS51371">
    <property type="entry name" value="CBS"/>
    <property type="match status" value="2"/>
</dbReference>
<name>A0ABW1EE55_9BACT</name>
<evidence type="ECO:0000259" key="12">
    <source>
        <dbReference type="PROSITE" id="PS51371"/>
    </source>
</evidence>
<dbReference type="RefSeq" id="WP_263338641.1">
    <property type="nucleotide sequence ID" value="NZ_JAGSYH010000004.1"/>
</dbReference>
<comment type="subcellular location">
    <subcellularLocation>
        <location evidence="1">Membrane</location>
        <topology evidence="1">Multi-pass membrane protein</topology>
    </subcellularLocation>
</comment>
<dbReference type="Gene3D" id="3.10.580.10">
    <property type="entry name" value="CBS-domain"/>
    <property type="match status" value="1"/>
</dbReference>
<keyword evidence="14" id="KW-1185">Reference proteome</keyword>
<feature type="domain" description="CBS" evidence="12">
    <location>
        <begin position="426"/>
        <end position="483"/>
    </location>
</feature>
<organism evidence="13 14">
    <name type="scientific">Acidicapsa dinghuensis</name>
    <dbReference type="NCBI Taxonomy" id="2218256"/>
    <lineage>
        <taxon>Bacteria</taxon>
        <taxon>Pseudomonadati</taxon>
        <taxon>Acidobacteriota</taxon>
        <taxon>Terriglobia</taxon>
        <taxon>Terriglobales</taxon>
        <taxon>Acidobacteriaceae</taxon>
        <taxon>Acidicapsa</taxon>
    </lineage>
</organism>
<keyword evidence="7" id="KW-0869">Chloride channel</keyword>
<keyword evidence="9" id="KW-0407">Ion channel</keyword>
<evidence type="ECO:0000256" key="2">
    <source>
        <dbReference type="ARBA" id="ARBA00022448"/>
    </source>
</evidence>